<dbReference type="InterPro" id="IPR050390">
    <property type="entry name" value="C5-Methyltransferase"/>
</dbReference>
<comment type="similarity">
    <text evidence="6">Belongs to the class I-like SAM-binding methyltransferase superfamily. C5-methyltransferase family.</text>
</comment>
<dbReference type="InterPro" id="IPR029063">
    <property type="entry name" value="SAM-dependent_MTases_sf"/>
</dbReference>
<evidence type="ECO:0000256" key="6">
    <source>
        <dbReference type="PROSITE-ProRule" id="PRU01016"/>
    </source>
</evidence>
<dbReference type="GO" id="GO:0009307">
    <property type="term" value="P:DNA restriction-modification system"/>
    <property type="evidence" value="ECO:0007669"/>
    <property type="project" value="UniProtKB-KW"/>
</dbReference>
<dbReference type="GO" id="GO:0003677">
    <property type="term" value="F:DNA binding"/>
    <property type="evidence" value="ECO:0007669"/>
    <property type="project" value="TreeGrafter"/>
</dbReference>
<keyword evidence="4 6" id="KW-0949">S-adenosyl-L-methionine</keyword>
<name>A0A1H0LCT8_MICTS</name>
<accession>A0A1H0LCT8</accession>
<feature type="active site" evidence="6">
    <location>
        <position position="84"/>
    </location>
</feature>
<feature type="compositionally biased region" description="Basic and acidic residues" evidence="7">
    <location>
        <begin position="138"/>
        <end position="147"/>
    </location>
</feature>
<keyword evidence="3 6" id="KW-0808">Transferase</keyword>
<evidence type="ECO:0000256" key="2">
    <source>
        <dbReference type="ARBA" id="ARBA00022603"/>
    </source>
</evidence>
<proteinExistence type="inferred from homology"/>
<sequence>MHDPNDEHDDHRLRVGSLFSGYGGLDLAVEHVFDARTVWFSEINEPAARVFAHHWPDIPNLGDITAIDWSSVEPVDVLCGGFPCQDVSTVGKMAGLKPGTRSGLWAYMATAIDKLQPEWVVIENVRGLLSATAIRPSSKGDDRERRNRAPATPRTQPFAVGNPPRGVWETSQPDLYGHLAPYSETWPTSGTTRDGSPARPSGDPRTCVHGDHPRLPPPRRPAPRLRRRASQRVPLPLRTTPPRTPEHPAHAAPVMPNRGPEASPEAFWSPFGPLIHRTDPAASPATRRRVTLTGSGGPEGDQRKPLPETTKP</sequence>
<feature type="compositionally biased region" description="Basic residues" evidence="7">
    <location>
        <begin position="221"/>
        <end position="230"/>
    </location>
</feature>
<dbReference type="InterPro" id="IPR001525">
    <property type="entry name" value="C5_MeTfrase"/>
</dbReference>
<reference evidence="8 9" key="1">
    <citation type="submission" date="2016-10" db="EMBL/GenBank/DDBJ databases">
        <authorList>
            <person name="de Groot N.N."/>
        </authorList>
    </citation>
    <scope>NUCLEOTIDE SEQUENCE [LARGE SCALE GENOMIC DNA]</scope>
    <source>
        <strain evidence="8 9">StLB037</strain>
    </source>
</reference>
<dbReference type="PANTHER" id="PTHR10629">
    <property type="entry name" value="CYTOSINE-SPECIFIC METHYLTRANSFERASE"/>
    <property type="match status" value="1"/>
</dbReference>
<feature type="compositionally biased region" description="Basic and acidic residues" evidence="7">
    <location>
        <begin position="300"/>
        <end position="312"/>
    </location>
</feature>
<evidence type="ECO:0000313" key="8">
    <source>
        <dbReference type="EMBL" id="SDO65998.1"/>
    </source>
</evidence>
<dbReference type="EC" id="2.1.1.37" evidence="1"/>
<dbReference type="PROSITE" id="PS51679">
    <property type="entry name" value="SAM_MT_C5"/>
    <property type="match status" value="1"/>
</dbReference>
<feature type="compositionally biased region" description="Polar residues" evidence="7">
    <location>
        <begin position="185"/>
        <end position="194"/>
    </location>
</feature>
<keyword evidence="5" id="KW-0680">Restriction system</keyword>
<evidence type="ECO:0000256" key="7">
    <source>
        <dbReference type="SAM" id="MobiDB-lite"/>
    </source>
</evidence>
<dbReference type="PANTHER" id="PTHR10629:SF50">
    <property type="entry name" value="DNA (CYTOSINE-5)-METHYLTRANSFERASE CMT3"/>
    <property type="match status" value="1"/>
</dbReference>
<evidence type="ECO:0000256" key="3">
    <source>
        <dbReference type="ARBA" id="ARBA00022679"/>
    </source>
</evidence>
<dbReference type="GO" id="GO:0044027">
    <property type="term" value="P:negative regulation of gene expression via chromosomal CpG island methylation"/>
    <property type="evidence" value="ECO:0007669"/>
    <property type="project" value="TreeGrafter"/>
</dbReference>
<evidence type="ECO:0000256" key="5">
    <source>
        <dbReference type="ARBA" id="ARBA00022747"/>
    </source>
</evidence>
<feature type="region of interest" description="Disordered" evidence="7">
    <location>
        <begin position="135"/>
        <end position="312"/>
    </location>
</feature>
<dbReference type="GO" id="GO:0003886">
    <property type="term" value="F:DNA (cytosine-5-)-methyltransferase activity"/>
    <property type="evidence" value="ECO:0007669"/>
    <property type="project" value="UniProtKB-EC"/>
</dbReference>
<evidence type="ECO:0000313" key="9">
    <source>
        <dbReference type="Proteomes" id="UP000186456"/>
    </source>
</evidence>
<protein>
    <recommendedName>
        <fullName evidence="1">DNA (cytosine-5-)-methyltransferase</fullName>
        <ecNumber evidence="1">2.1.1.37</ecNumber>
    </recommendedName>
</protein>
<evidence type="ECO:0000256" key="4">
    <source>
        <dbReference type="ARBA" id="ARBA00022691"/>
    </source>
</evidence>
<dbReference type="SUPFAM" id="SSF53335">
    <property type="entry name" value="S-adenosyl-L-methionine-dependent methyltransferases"/>
    <property type="match status" value="1"/>
</dbReference>
<dbReference type="Proteomes" id="UP000186456">
    <property type="component" value="Unassembled WGS sequence"/>
</dbReference>
<evidence type="ECO:0000256" key="1">
    <source>
        <dbReference type="ARBA" id="ARBA00011975"/>
    </source>
</evidence>
<dbReference type="Pfam" id="PF00145">
    <property type="entry name" value="DNA_methylase"/>
    <property type="match status" value="1"/>
</dbReference>
<dbReference type="AlphaFoldDB" id="A0A1H0LCT8"/>
<dbReference type="EMBL" id="FNJN01000001">
    <property type="protein sequence ID" value="SDO65998.1"/>
    <property type="molecule type" value="Genomic_DNA"/>
</dbReference>
<organism evidence="8 9">
    <name type="scientific">Microbacterium testaceum (strain StLB037)</name>
    <dbReference type="NCBI Taxonomy" id="979556"/>
    <lineage>
        <taxon>Bacteria</taxon>
        <taxon>Bacillati</taxon>
        <taxon>Actinomycetota</taxon>
        <taxon>Actinomycetes</taxon>
        <taxon>Micrococcales</taxon>
        <taxon>Microbacteriaceae</taxon>
        <taxon>Microbacterium</taxon>
    </lineage>
</organism>
<dbReference type="GO" id="GO:0032259">
    <property type="term" value="P:methylation"/>
    <property type="evidence" value="ECO:0007669"/>
    <property type="project" value="UniProtKB-KW"/>
</dbReference>
<dbReference type="PRINTS" id="PR00105">
    <property type="entry name" value="C5METTRFRASE"/>
</dbReference>
<dbReference type="Gene3D" id="3.40.50.150">
    <property type="entry name" value="Vaccinia Virus protein VP39"/>
    <property type="match status" value="1"/>
</dbReference>
<gene>
    <name evidence="8" type="ORF">SAMN04487788_0483</name>
</gene>
<keyword evidence="2 6" id="KW-0489">Methyltransferase</keyword>